<evidence type="ECO:0000256" key="1">
    <source>
        <dbReference type="ARBA" id="ARBA00007745"/>
    </source>
</evidence>
<feature type="compositionally biased region" description="Basic and acidic residues" evidence="2">
    <location>
        <begin position="1"/>
        <end position="23"/>
    </location>
</feature>
<dbReference type="InterPro" id="IPR000096">
    <property type="entry name" value="Serum_amyloid_A"/>
</dbReference>
<dbReference type="InterPro" id="IPR052464">
    <property type="entry name" value="Synovial_Prolif_Regulator"/>
</dbReference>
<dbReference type="GO" id="GO:0005576">
    <property type="term" value="C:extracellular region"/>
    <property type="evidence" value="ECO:0007669"/>
    <property type="project" value="InterPro"/>
</dbReference>
<organism evidence="3 4">
    <name type="scientific">Pinctada imbricata</name>
    <name type="common">Atlantic pearl-oyster</name>
    <name type="synonym">Pinctada martensii</name>
    <dbReference type="NCBI Taxonomy" id="66713"/>
    <lineage>
        <taxon>Eukaryota</taxon>
        <taxon>Metazoa</taxon>
        <taxon>Spiralia</taxon>
        <taxon>Lophotrochozoa</taxon>
        <taxon>Mollusca</taxon>
        <taxon>Bivalvia</taxon>
        <taxon>Autobranchia</taxon>
        <taxon>Pteriomorphia</taxon>
        <taxon>Pterioida</taxon>
        <taxon>Pterioidea</taxon>
        <taxon>Pteriidae</taxon>
        <taxon>Pinctada</taxon>
    </lineage>
</organism>
<feature type="compositionally biased region" description="Basic and acidic residues" evidence="2">
    <location>
        <begin position="70"/>
        <end position="85"/>
    </location>
</feature>
<comment type="caution">
    <text evidence="3">The sequence shown here is derived from an EMBL/GenBank/DDBJ whole genome shotgun (WGS) entry which is preliminary data.</text>
</comment>
<name>A0AA89BHP1_PINIB</name>
<evidence type="ECO:0000313" key="4">
    <source>
        <dbReference type="Proteomes" id="UP001186944"/>
    </source>
</evidence>
<protein>
    <submittedName>
        <fullName evidence="3">Uncharacterized protein</fullName>
    </submittedName>
</protein>
<dbReference type="Gene3D" id="1.10.132.110">
    <property type="entry name" value="Serum amyloid A protein"/>
    <property type="match status" value="1"/>
</dbReference>
<dbReference type="PRINTS" id="PR00306">
    <property type="entry name" value="SERUMAMYLOID"/>
</dbReference>
<dbReference type="Proteomes" id="UP001186944">
    <property type="component" value="Unassembled WGS sequence"/>
</dbReference>
<evidence type="ECO:0000313" key="3">
    <source>
        <dbReference type="EMBL" id="KAK3082786.1"/>
    </source>
</evidence>
<dbReference type="SMART" id="SM00197">
    <property type="entry name" value="SAA"/>
    <property type="match status" value="1"/>
</dbReference>
<dbReference type="PANTHER" id="PTHR23424:SF29">
    <property type="entry name" value="SERUM AMYLOID A PROTEIN"/>
    <property type="match status" value="1"/>
</dbReference>
<sequence>MREANFKNSDKYFHAKGNHEAAKHGPGGKAAAQHISDAREMVNGMSGKGGADSKADQEANEWGRNGGDPNKYRPEGLPEKYKRDV</sequence>
<accession>A0AA89BHP1</accession>
<dbReference type="PANTHER" id="PTHR23424">
    <property type="entry name" value="SERUM AMYLOID A"/>
    <property type="match status" value="1"/>
</dbReference>
<dbReference type="Pfam" id="PF00277">
    <property type="entry name" value="SAA"/>
    <property type="match status" value="1"/>
</dbReference>
<reference evidence="3" key="1">
    <citation type="submission" date="2019-08" db="EMBL/GenBank/DDBJ databases">
        <title>The improved chromosome-level genome for the pearl oyster Pinctada fucata martensii using PacBio sequencing and Hi-C.</title>
        <authorList>
            <person name="Zheng Z."/>
        </authorList>
    </citation>
    <scope>NUCLEOTIDE SEQUENCE</scope>
    <source>
        <strain evidence="3">ZZ-2019</strain>
        <tissue evidence="3">Adductor muscle</tissue>
    </source>
</reference>
<feature type="region of interest" description="Disordered" evidence="2">
    <location>
        <begin position="1"/>
        <end position="85"/>
    </location>
</feature>
<gene>
    <name evidence="3" type="ORF">FSP39_005297</name>
</gene>
<dbReference type="AlphaFoldDB" id="A0AA89BHP1"/>
<proteinExistence type="inferred from homology"/>
<comment type="similarity">
    <text evidence="1">Belongs to the SAA family.</text>
</comment>
<keyword evidence="4" id="KW-1185">Reference proteome</keyword>
<dbReference type="EMBL" id="VSWD01000014">
    <property type="protein sequence ID" value="KAK3082786.1"/>
    <property type="molecule type" value="Genomic_DNA"/>
</dbReference>
<evidence type="ECO:0000256" key="2">
    <source>
        <dbReference type="SAM" id="MobiDB-lite"/>
    </source>
</evidence>